<evidence type="ECO:0000313" key="2">
    <source>
        <dbReference type="EMBL" id="PIO65661.1"/>
    </source>
</evidence>
<feature type="signal peptide" evidence="1">
    <location>
        <begin position="1"/>
        <end position="19"/>
    </location>
</feature>
<reference evidence="2 3" key="1">
    <citation type="submission" date="2015-09" db="EMBL/GenBank/DDBJ databases">
        <title>Draft genome of the parasitic nematode Teladorsagia circumcincta isolate WARC Sus (inbred).</title>
        <authorList>
            <person name="Mitreva M."/>
        </authorList>
    </citation>
    <scope>NUCLEOTIDE SEQUENCE [LARGE SCALE GENOMIC DNA]</scope>
    <source>
        <strain evidence="2 3">S</strain>
    </source>
</reference>
<proteinExistence type="predicted"/>
<dbReference type="Proteomes" id="UP000230423">
    <property type="component" value="Unassembled WGS sequence"/>
</dbReference>
<gene>
    <name evidence="2" type="ORF">TELCIR_12651</name>
</gene>
<dbReference type="AlphaFoldDB" id="A0A2G9U5U6"/>
<keyword evidence="3" id="KW-1185">Reference proteome</keyword>
<feature type="non-terminal residue" evidence="2">
    <location>
        <position position="1"/>
    </location>
</feature>
<dbReference type="EMBL" id="KZ348825">
    <property type="protein sequence ID" value="PIO65661.1"/>
    <property type="molecule type" value="Genomic_DNA"/>
</dbReference>
<evidence type="ECO:0000256" key="1">
    <source>
        <dbReference type="SAM" id="SignalP"/>
    </source>
</evidence>
<organism evidence="2 3">
    <name type="scientific">Teladorsagia circumcincta</name>
    <name type="common">Brown stomach worm</name>
    <name type="synonym">Ostertagia circumcincta</name>
    <dbReference type="NCBI Taxonomy" id="45464"/>
    <lineage>
        <taxon>Eukaryota</taxon>
        <taxon>Metazoa</taxon>
        <taxon>Ecdysozoa</taxon>
        <taxon>Nematoda</taxon>
        <taxon>Chromadorea</taxon>
        <taxon>Rhabditida</taxon>
        <taxon>Rhabditina</taxon>
        <taxon>Rhabditomorpha</taxon>
        <taxon>Strongyloidea</taxon>
        <taxon>Trichostrongylidae</taxon>
        <taxon>Teladorsagia</taxon>
    </lineage>
</organism>
<accession>A0A2G9U5U6</accession>
<sequence>TMRLPCLIFFLATVSTILAPSVLPNSEESSDRSERVKRQFGFGGGWGCWCPWSGMGCCNPCCGGWYGEWGGGGWGGGWWGGGFGTPFGGFFG</sequence>
<keyword evidence="1" id="KW-0732">Signal</keyword>
<name>A0A2G9U5U6_TELCI</name>
<evidence type="ECO:0000313" key="3">
    <source>
        <dbReference type="Proteomes" id="UP000230423"/>
    </source>
</evidence>
<feature type="chain" id="PRO_5013930336" evidence="1">
    <location>
        <begin position="20"/>
        <end position="92"/>
    </location>
</feature>
<protein>
    <submittedName>
        <fullName evidence="2">Uncharacterized protein</fullName>
    </submittedName>
</protein>